<organism evidence="3 4">
    <name type="scientific">Tsukamurella paurometabola (strain ATCC 8368 / DSM 20162 / CCUG 35730 / CIP 100753 / JCM 10117 / KCTC 9821 / NBRC 16120 / NCIMB 702349 / NCTC 13040)</name>
    <name type="common">Corynebacterium paurometabolum</name>
    <dbReference type="NCBI Taxonomy" id="521096"/>
    <lineage>
        <taxon>Bacteria</taxon>
        <taxon>Bacillati</taxon>
        <taxon>Actinomycetota</taxon>
        <taxon>Actinomycetes</taxon>
        <taxon>Mycobacteriales</taxon>
        <taxon>Tsukamurellaceae</taxon>
        <taxon>Tsukamurella</taxon>
    </lineage>
</organism>
<name>D5UZ08_TSUPD</name>
<proteinExistence type="predicted"/>
<feature type="transmembrane region" description="Helical" evidence="1">
    <location>
        <begin position="43"/>
        <end position="62"/>
    </location>
</feature>
<protein>
    <submittedName>
        <fullName evidence="3">Abortive infection protein</fullName>
    </submittedName>
</protein>
<gene>
    <name evidence="3" type="ordered locus">Tpau_4289</name>
</gene>
<accession>D5UZ08</accession>
<evidence type="ECO:0000313" key="4">
    <source>
        <dbReference type="Proteomes" id="UP000001213"/>
    </source>
</evidence>
<dbReference type="KEGG" id="tpr:Tpau_4289"/>
<feature type="transmembrane region" description="Helical" evidence="1">
    <location>
        <begin position="166"/>
        <end position="196"/>
    </location>
</feature>
<dbReference type="AlphaFoldDB" id="D5UZ08"/>
<evidence type="ECO:0000256" key="1">
    <source>
        <dbReference type="SAM" id="Phobius"/>
    </source>
</evidence>
<dbReference type="HOGENOM" id="CLU_1194470_0_0_11"/>
<keyword evidence="1" id="KW-0812">Transmembrane</keyword>
<dbReference type="Proteomes" id="UP000001213">
    <property type="component" value="Plasmid pTpau01"/>
</dbReference>
<keyword evidence="3" id="KW-0614">Plasmid</keyword>
<evidence type="ECO:0000259" key="2">
    <source>
        <dbReference type="Pfam" id="PF02517"/>
    </source>
</evidence>
<feature type="transmembrane region" description="Helical" evidence="1">
    <location>
        <begin position="208"/>
        <end position="229"/>
    </location>
</feature>
<reference evidence="3 4" key="2">
    <citation type="journal article" date="2011" name="Stand. Genomic Sci.">
        <title>Complete genome sequence of Tsukamurella paurometabola type strain (no. 33).</title>
        <authorList>
            <person name="Munk A.C."/>
            <person name="Lapidus A."/>
            <person name="Lucas S."/>
            <person name="Nolan M."/>
            <person name="Tice H."/>
            <person name="Cheng J.F."/>
            <person name="Del Rio T.G."/>
            <person name="Goodwin L."/>
            <person name="Pitluck S."/>
            <person name="Liolios K."/>
            <person name="Huntemann M."/>
            <person name="Ivanova N."/>
            <person name="Mavromatis K."/>
            <person name="Mikhailova N."/>
            <person name="Pati A."/>
            <person name="Chen A."/>
            <person name="Palaniappan K."/>
            <person name="Tapia R."/>
            <person name="Han C."/>
            <person name="Land M."/>
            <person name="Hauser L."/>
            <person name="Chang Y.J."/>
            <person name="Jeffries C.D."/>
            <person name="Brettin T."/>
            <person name="Yasawong M."/>
            <person name="Brambilla E.M."/>
            <person name="Rohde M."/>
            <person name="Sikorski J."/>
            <person name="Goker M."/>
            <person name="Detter J.C."/>
            <person name="Woyke T."/>
            <person name="Bristow J."/>
            <person name="Eisen J.A."/>
            <person name="Markowitz V."/>
            <person name="Hugenholtz P."/>
            <person name="Kyrpides N.C."/>
            <person name="Klenk H.P."/>
        </authorList>
    </citation>
    <scope>NUCLEOTIDE SEQUENCE [LARGE SCALE GENOMIC DNA]</scope>
    <source>
        <strain evidence="4">ATCC 8368 / DSM 20162 / CCUG 35730 / CIP 100753 / JCM 10117 / KCTC 9821 / NBRC 16120 / NCIMB 702349 / NCTC 13040</strain>
        <plasmid evidence="3">pTpau01</plasmid>
    </source>
</reference>
<feature type="transmembrane region" description="Helical" evidence="1">
    <location>
        <begin position="136"/>
        <end position="154"/>
    </location>
</feature>
<feature type="transmembrane region" description="Helical" evidence="1">
    <location>
        <begin position="92"/>
        <end position="116"/>
    </location>
</feature>
<dbReference type="InterPro" id="IPR003675">
    <property type="entry name" value="Rce1/LyrA-like_dom"/>
</dbReference>
<keyword evidence="1" id="KW-0472">Membrane</keyword>
<dbReference type="EMBL" id="CP001967">
    <property type="protein sequence ID" value="ADG80855.1"/>
    <property type="molecule type" value="Genomic_DNA"/>
</dbReference>
<dbReference type="Pfam" id="PF02517">
    <property type="entry name" value="Rce1-like"/>
    <property type="match status" value="1"/>
</dbReference>
<dbReference type="GO" id="GO:0004175">
    <property type="term" value="F:endopeptidase activity"/>
    <property type="evidence" value="ECO:0007669"/>
    <property type="project" value="UniProtKB-ARBA"/>
</dbReference>
<feature type="domain" description="CAAX prenyl protease 2/Lysostaphin resistance protein A-like" evidence="2">
    <location>
        <begin position="136"/>
        <end position="219"/>
    </location>
</feature>
<dbReference type="GO" id="GO:0080120">
    <property type="term" value="P:CAAX-box protein maturation"/>
    <property type="evidence" value="ECO:0007669"/>
    <property type="project" value="UniProtKB-ARBA"/>
</dbReference>
<geneLocation type="plasmid" evidence="3 4">
    <name>pTpau01</name>
</geneLocation>
<keyword evidence="4" id="KW-1185">Reference proteome</keyword>
<evidence type="ECO:0000313" key="3">
    <source>
        <dbReference type="EMBL" id="ADG80855.1"/>
    </source>
</evidence>
<reference evidence="4" key="1">
    <citation type="submission" date="2010-03" db="EMBL/GenBank/DDBJ databases">
        <title>The complete plasmid of Tsukamurella paurometabola DSM 20162.</title>
        <authorList>
            <consortium name="US DOE Joint Genome Institute (JGI-PGF)"/>
            <person name="Lucas S."/>
            <person name="Copeland A."/>
            <person name="Lapidus A."/>
            <person name="Glavina del Rio T."/>
            <person name="Dalin E."/>
            <person name="Tice H."/>
            <person name="Bruce D."/>
            <person name="Goodwin L."/>
            <person name="Pitluck S."/>
            <person name="Kyrpides N."/>
            <person name="Mavromatis K."/>
            <person name="Ivanova N."/>
            <person name="Mikhailova N."/>
            <person name="Munk A.C."/>
            <person name="Brettin T."/>
            <person name="Detter J.C."/>
            <person name="Tapia R."/>
            <person name="Han C."/>
            <person name="Larimer F."/>
            <person name="Land M."/>
            <person name="Hauser L."/>
            <person name="Markowitz V."/>
            <person name="Cheng J.-F."/>
            <person name="Hugenholtz P."/>
            <person name="Woyke T."/>
            <person name="Wu D."/>
            <person name="Jando M."/>
            <person name="Brambilla E."/>
            <person name="Klenk H.-P."/>
            <person name="Eisen J.A."/>
        </authorList>
    </citation>
    <scope>NUCLEOTIDE SEQUENCE [LARGE SCALE GENOMIC DNA]</scope>
    <source>
        <strain evidence="4">ATCC 8368 / DSM 20162 / CCUG 35730 / CIP 100753 / JCM 10117 / KCTC 9821 / NBRC 16120 / NCIMB 702349 / NCTC 13040</strain>
        <plasmid evidence="4">pTpau01</plasmid>
    </source>
</reference>
<sequence>MPDLKGDRARWAAVLAVVIAVVGAVLLRATFAATSSGGPLPPVSAAVAATWLIGGIVVVAAASTTRPPDTTEPSVRFLLRALRQPPTRMQGFPVAAAVAVGLAFAIVCVIGALTLLRFPWTAQWVSAALTTARGDAAIVFSVALATGAAEEVFFRIGLRSVLPARWYVLASTVIYGVVTAATGNGALVIASILLGLVAAQMYYWFPRWYVPVIIHALWTVGVIGIFPTLSSY</sequence>
<keyword evidence="1" id="KW-1133">Transmembrane helix</keyword>
<feature type="transmembrane region" description="Helical" evidence="1">
    <location>
        <begin position="12"/>
        <end position="31"/>
    </location>
</feature>
<dbReference type="eggNOG" id="COG1266">
    <property type="taxonomic scope" value="Bacteria"/>
</dbReference>